<evidence type="ECO:0000313" key="10">
    <source>
        <dbReference type="EMBL" id="KAK1751890.1"/>
    </source>
</evidence>
<dbReference type="PROSITE" id="PS00658">
    <property type="entry name" value="FORK_HEAD_2"/>
    <property type="match status" value="1"/>
</dbReference>
<feature type="compositionally biased region" description="Polar residues" evidence="7">
    <location>
        <begin position="568"/>
        <end position="582"/>
    </location>
</feature>
<dbReference type="PANTHER" id="PTHR45881">
    <property type="entry name" value="CHECKPOINT SUPPRESSOR 1-LIKE, ISOFORM A-RELATED"/>
    <property type="match status" value="1"/>
</dbReference>
<accession>A0AAJ0F883</accession>
<dbReference type="PROSITE" id="PS50006">
    <property type="entry name" value="FHA_DOMAIN"/>
    <property type="match status" value="1"/>
</dbReference>
<dbReference type="SUPFAM" id="SSF49879">
    <property type="entry name" value="SMAD/FHA domain"/>
    <property type="match status" value="1"/>
</dbReference>
<dbReference type="Gene3D" id="1.10.10.10">
    <property type="entry name" value="Winged helix-like DNA-binding domain superfamily/Winged helix DNA-binding domain"/>
    <property type="match status" value="1"/>
</dbReference>
<dbReference type="AlphaFoldDB" id="A0AAJ0F883"/>
<name>A0AAJ0F883_9PEZI</name>
<keyword evidence="11" id="KW-1185">Reference proteome</keyword>
<dbReference type="GO" id="GO:0000978">
    <property type="term" value="F:RNA polymerase II cis-regulatory region sequence-specific DNA binding"/>
    <property type="evidence" value="ECO:0007669"/>
    <property type="project" value="TreeGrafter"/>
</dbReference>
<evidence type="ECO:0000256" key="4">
    <source>
        <dbReference type="ARBA" id="ARBA00023163"/>
    </source>
</evidence>
<feature type="region of interest" description="Disordered" evidence="7">
    <location>
        <begin position="257"/>
        <end position="324"/>
    </location>
</feature>
<dbReference type="InterPro" id="IPR008984">
    <property type="entry name" value="SMAD_FHA_dom_sf"/>
</dbReference>
<dbReference type="InterPro" id="IPR036388">
    <property type="entry name" value="WH-like_DNA-bd_sf"/>
</dbReference>
<feature type="region of interest" description="Disordered" evidence="7">
    <location>
        <begin position="1"/>
        <end position="76"/>
    </location>
</feature>
<dbReference type="FunFam" id="1.10.10.10:FF:000030">
    <property type="entry name" value="Forkhead box protein K2"/>
    <property type="match status" value="1"/>
</dbReference>
<evidence type="ECO:0000259" key="8">
    <source>
        <dbReference type="PROSITE" id="PS50006"/>
    </source>
</evidence>
<feature type="compositionally biased region" description="Low complexity" evidence="7">
    <location>
        <begin position="613"/>
        <end position="631"/>
    </location>
</feature>
<reference evidence="10" key="1">
    <citation type="submission" date="2023-06" db="EMBL/GenBank/DDBJ databases">
        <title>Genome-scale phylogeny and comparative genomics of the fungal order Sordariales.</title>
        <authorList>
            <consortium name="Lawrence Berkeley National Laboratory"/>
            <person name="Hensen N."/>
            <person name="Bonometti L."/>
            <person name="Westerberg I."/>
            <person name="Brannstrom I.O."/>
            <person name="Guillou S."/>
            <person name="Cros-Aarteil S."/>
            <person name="Calhoun S."/>
            <person name="Haridas S."/>
            <person name="Kuo A."/>
            <person name="Mondo S."/>
            <person name="Pangilinan J."/>
            <person name="Riley R."/>
            <person name="Labutti K."/>
            <person name="Andreopoulos B."/>
            <person name="Lipzen A."/>
            <person name="Chen C."/>
            <person name="Yanf M."/>
            <person name="Daum C."/>
            <person name="Ng V."/>
            <person name="Clum A."/>
            <person name="Steindorff A."/>
            <person name="Ohm R."/>
            <person name="Martin F."/>
            <person name="Silar P."/>
            <person name="Natvig D."/>
            <person name="Lalanne C."/>
            <person name="Gautier V."/>
            <person name="Ament-Velasquez S.L."/>
            <person name="Kruys A."/>
            <person name="Hutchinson M.I."/>
            <person name="Powell A.J."/>
            <person name="Barry K."/>
            <person name="Miller A.N."/>
            <person name="Grigoriev I.V."/>
            <person name="Debuchy R."/>
            <person name="Gladieux P."/>
            <person name="Thoren M.H."/>
            <person name="Johannesson H."/>
        </authorList>
    </citation>
    <scope>NUCLEOTIDE SEQUENCE</scope>
    <source>
        <strain evidence="10">PSN4</strain>
    </source>
</reference>
<dbReference type="SMART" id="SM00339">
    <property type="entry name" value="FH"/>
    <property type="match status" value="1"/>
</dbReference>
<dbReference type="PROSITE" id="PS00657">
    <property type="entry name" value="FORK_HEAD_1"/>
    <property type="match status" value="1"/>
</dbReference>
<evidence type="ECO:0000256" key="6">
    <source>
        <dbReference type="PROSITE-ProRule" id="PRU00089"/>
    </source>
</evidence>
<dbReference type="EMBL" id="MU839841">
    <property type="protein sequence ID" value="KAK1751890.1"/>
    <property type="molecule type" value="Genomic_DNA"/>
</dbReference>
<dbReference type="CDD" id="cd22701">
    <property type="entry name" value="FHA_FKH1-like"/>
    <property type="match status" value="1"/>
</dbReference>
<gene>
    <name evidence="10" type="ORF">QBC47DRAFT_405899</name>
</gene>
<feature type="compositionally biased region" description="Polar residues" evidence="7">
    <location>
        <begin position="536"/>
        <end position="545"/>
    </location>
</feature>
<dbReference type="InterPro" id="IPR036390">
    <property type="entry name" value="WH_DNA-bd_sf"/>
</dbReference>
<dbReference type="GO" id="GO:0000981">
    <property type="term" value="F:DNA-binding transcription factor activity, RNA polymerase II-specific"/>
    <property type="evidence" value="ECO:0007669"/>
    <property type="project" value="TreeGrafter"/>
</dbReference>
<dbReference type="Pfam" id="PF00250">
    <property type="entry name" value="Forkhead"/>
    <property type="match status" value="1"/>
</dbReference>
<dbReference type="InterPro" id="IPR000253">
    <property type="entry name" value="FHA_dom"/>
</dbReference>
<feature type="DNA-binding region" description="Fork-head" evidence="6">
    <location>
        <begin position="342"/>
        <end position="438"/>
    </location>
</feature>
<dbReference type="SUPFAM" id="SSF46785">
    <property type="entry name" value="Winged helix' DNA-binding domain"/>
    <property type="match status" value="1"/>
</dbReference>
<proteinExistence type="predicted"/>
<dbReference type="GO" id="GO:0005634">
    <property type="term" value="C:nucleus"/>
    <property type="evidence" value="ECO:0007669"/>
    <property type="project" value="UniProtKB-SubCell"/>
</dbReference>
<feature type="compositionally biased region" description="Basic and acidic residues" evidence="7">
    <location>
        <begin position="500"/>
        <end position="509"/>
    </location>
</feature>
<evidence type="ECO:0000256" key="7">
    <source>
        <dbReference type="SAM" id="MobiDB-lite"/>
    </source>
</evidence>
<dbReference type="PANTHER" id="PTHR45881:SF1">
    <property type="entry name" value="FORK HEAD PROTEIN HOMOLOG 2"/>
    <property type="match status" value="1"/>
</dbReference>
<protein>
    <submittedName>
        <fullName evidence="10">Fork-head transcriptional regulator 2</fullName>
    </submittedName>
</protein>
<feature type="compositionally biased region" description="Low complexity" evidence="7">
    <location>
        <begin position="52"/>
        <end position="71"/>
    </location>
</feature>
<evidence type="ECO:0000256" key="2">
    <source>
        <dbReference type="ARBA" id="ARBA00023015"/>
    </source>
</evidence>
<dbReference type="PROSITE" id="PS50039">
    <property type="entry name" value="FORK_HEAD_3"/>
    <property type="match status" value="1"/>
</dbReference>
<feature type="region of interest" description="Disordered" evidence="7">
    <location>
        <begin position="431"/>
        <end position="585"/>
    </location>
</feature>
<dbReference type="InterPro" id="IPR018122">
    <property type="entry name" value="TF_fork_head_CS_1"/>
</dbReference>
<dbReference type="CDD" id="cd00059">
    <property type="entry name" value="FH_FOX"/>
    <property type="match status" value="1"/>
</dbReference>
<dbReference type="Proteomes" id="UP001239445">
    <property type="component" value="Unassembled WGS sequence"/>
</dbReference>
<evidence type="ECO:0000256" key="5">
    <source>
        <dbReference type="ARBA" id="ARBA00023242"/>
    </source>
</evidence>
<feature type="compositionally biased region" description="Acidic residues" evidence="7">
    <location>
        <begin position="39"/>
        <end position="48"/>
    </location>
</feature>
<evidence type="ECO:0000313" key="11">
    <source>
        <dbReference type="Proteomes" id="UP001239445"/>
    </source>
</evidence>
<dbReference type="Gene3D" id="2.60.200.20">
    <property type="match status" value="1"/>
</dbReference>
<feature type="compositionally biased region" description="Acidic residues" evidence="7">
    <location>
        <begin position="643"/>
        <end position="654"/>
    </location>
</feature>
<dbReference type="InterPro" id="IPR001766">
    <property type="entry name" value="Fork_head_dom"/>
</dbReference>
<organism evidence="10 11">
    <name type="scientific">Echria macrotheca</name>
    <dbReference type="NCBI Taxonomy" id="438768"/>
    <lineage>
        <taxon>Eukaryota</taxon>
        <taxon>Fungi</taxon>
        <taxon>Dikarya</taxon>
        <taxon>Ascomycota</taxon>
        <taxon>Pezizomycotina</taxon>
        <taxon>Sordariomycetes</taxon>
        <taxon>Sordariomycetidae</taxon>
        <taxon>Sordariales</taxon>
        <taxon>Schizotheciaceae</taxon>
        <taxon>Echria</taxon>
    </lineage>
</organism>
<comment type="subcellular location">
    <subcellularLocation>
        <location evidence="1 6">Nucleus</location>
    </subcellularLocation>
</comment>
<feature type="region of interest" description="Disordered" evidence="7">
    <location>
        <begin position="608"/>
        <end position="691"/>
    </location>
</feature>
<keyword evidence="5 6" id="KW-0539">Nucleus</keyword>
<evidence type="ECO:0000256" key="3">
    <source>
        <dbReference type="ARBA" id="ARBA00023125"/>
    </source>
</evidence>
<dbReference type="Pfam" id="PF00498">
    <property type="entry name" value="FHA"/>
    <property type="match status" value="1"/>
</dbReference>
<dbReference type="InterPro" id="IPR030456">
    <property type="entry name" value="TF_fork_head_CS_2"/>
</dbReference>
<feature type="domain" description="FHA" evidence="8">
    <location>
        <begin position="134"/>
        <end position="204"/>
    </location>
</feature>
<keyword evidence="3 6" id="KW-0238">DNA-binding</keyword>
<feature type="compositionally biased region" description="Low complexity" evidence="7">
    <location>
        <begin position="272"/>
        <end position="288"/>
    </location>
</feature>
<comment type="caution">
    <text evidence="10">The sequence shown here is derived from an EMBL/GenBank/DDBJ whole genome shotgun (WGS) entry which is preliminary data.</text>
</comment>
<evidence type="ECO:0000256" key="1">
    <source>
        <dbReference type="ARBA" id="ARBA00004123"/>
    </source>
</evidence>
<dbReference type="PRINTS" id="PR00053">
    <property type="entry name" value="FORKHEAD"/>
</dbReference>
<evidence type="ECO:0000259" key="9">
    <source>
        <dbReference type="PROSITE" id="PS50039"/>
    </source>
</evidence>
<feature type="domain" description="Fork-head" evidence="9">
    <location>
        <begin position="342"/>
        <end position="438"/>
    </location>
</feature>
<keyword evidence="4" id="KW-0804">Transcription</keyword>
<keyword evidence="2" id="KW-0805">Transcription regulation</keyword>
<sequence length="691" mass="74819">MVSPGKRAQRSRREVRGDPVVEDSSPSRPSKRRKKAEDPPSEPAEEGDSSMQADQADQTDQTDQAEQADPANSNMEDDEQIVTQVTQHLISPETPVQASQDHSNSIHESNKDGVKAYAKIAALDWTYYVTKLVVNIGRSSDPTQRRVEPDLAADDSQDTAVHIDLGPSKLISREHASIFFNSNEAKWWLKVKGRNALKVNGTSWKPTDAGPLESGDVIEIGGVEMMFVLPPELSPLRVGKQYLERANLTRLVASKASRLVRHPLPSGDSHRSPSSPGKSQRSQGSQRSLAPAPPDYKRPGTPPSMRARLAATKSPHAELSGSPLMLSNNDLDLSLDENRHIKPQYSYAQMITQAIMSTEEEKLNLSGIYTFILSRYSYYRNQTPSGWQNSIRHNLSLNKAFIKVPRSSDEPGKGMKWQLAADSRDEMIHSAYRGGRGGHRGSSNPSSPSQLNYITQGPKDMAARDPVSARKRKVSPSGSPQPRSALRDSHLTPIRGGRKPLPDEARSDMGADGSPLPRLRKPNTSSTLGMVENAPGSPTLTSSYLQEDGGSFVTPAPHRVHPKLAPPSTAQRPSQHMPTSSPAPFWKYADYVTTPRKIVQLDLSPSKVLEGLPPQSSSPAPAPSKSPVASPTRAGRATADEPPSPDEAMDEDGGIDLTKGFQSIGSYHAPVGQGKQVRPAANGEPAAGSGA</sequence>